<evidence type="ECO:0000313" key="3">
    <source>
        <dbReference type="Proteomes" id="UP000027946"/>
    </source>
</evidence>
<feature type="domain" description="Calcineurin-like phosphoesterase" evidence="1">
    <location>
        <begin position="38"/>
        <end position="134"/>
    </location>
</feature>
<protein>
    <recommendedName>
        <fullName evidence="1">Calcineurin-like phosphoesterase domain-containing protein</fullName>
    </recommendedName>
</protein>
<dbReference type="SUPFAM" id="SSF56300">
    <property type="entry name" value="Metallo-dependent phosphatases"/>
    <property type="match status" value="1"/>
</dbReference>
<keyword evidence="3" id="KW-1185">Reference proteome</keyword>
<dbReference type="InterPro" id="IPR004843">
    <property type="entry name" value="Calcineurin-like_PHP"/>
</dbReference>
<evidence type="ECO:0000313" key="2">
    <source>
        <dbReference type="EMBL" id="KDR95674.1"/>
    </source>
</evidence>
<organism evidence="2 3">
    <name type="scientific">Peptoclostridium litorale DSM 5388</name>
    <dbReference type="NCBI Taxonomy" id="1121324"/>
    <lineage>
        <taxon>Bacteria</taxon>
        <taxon>Bacillati</taxon>
        <taxon>Bacillota</taxon>
        <taxon>Clostridia</taxon>
        <taxon>Peptostreptococcales</taxon>
        <taxon>Peptoclostridiaceae</taxon>
        <taxon>Peptoclostridium</taxon>
    </lineage>
</organism>
<dbReference type="Pfam" id="PF00149">
    <property type="entry name" value="Metallophos"/>
    <property type="match status" value="1"/>
</dbReference>
<dbReference type="eggNOG" id="COG0622">
    <property type="taxonomic scope" value="Bacteria"/>
</dbReference>
<accession>A0A069RF71</accession>
<dbReference type="InterPro" id="IPR029052">
    <property type="entry name" value="Metallo-depent_PP-like"/>
</dbReference>
<dbReference type="AlphaFoldDB" id="A0A069RF71"/>
<dbReference type="EMBL" id="JJMM01000010">
    <property type="protein sequence ID" value="KDR95674.1"/>
    <property type="molecule type" value="Genomic_DNA"/>
</dbReference>
<evidence type="ECO:0000259" key="1">
    <source>
        <dbReference type="Pfam" id="PF00149"/>
    </source>
</evidence>
<name>A0A069RF71_PEPLI</name>
<dbReference type="Proteomes" id="UP000027946">
    <property type="component" value="Unassembled WGS sequence"/>
</dbReference>
<comment type="caution">
    <text evidence="2">The sequence shown here is derived from an EMBL/GenBank/DDBJ whole genome shotgun (WGS) entry which is preliminary data.</text>
</comment>
<dbReference type="Gene3D" id="3.60.21.10">
    <property type="match status" value="1"/>
</dbReference>
<sequence length="216" mass="24954">MAALSGVDSMKNFKASFCRYIGTVYIPKHLRELDEDIILHVSDTTTNFFPDMKKLLKVLKPKYIVHTGDLVDNIKLQFVKASAARYEMRVRTLIEMMEGSSAKEIYISVGNHDSYPIIKKIAKRSTIIKDINCIDIEGMDIVISHFPKKIIDYEGDCRYFLFGHSLDLHTQKIDEKIYLNGISSINIITLKSKKIYKLPYPYVVDDWRQRRGKLGL</sequence>
<dbReference type="STRING" id="1121324.CLIT_10c04010"/>
<reference evidence="2 3" key="1">
    <citation type="submission" date="2014-03" db="EMBL/GenBank/DDBJ databases">
        <title>Genome sequence of Clostridium litorale W6, DSM 5388.</title>
        <authorList>
            <person name="Poehlein A."/>
            <person name="Jagirdar A."/>
            <person name="Khonsari B."/>
            <person name="Chibani C.M."/>
            <person name="Gutierrez Gutierrez D.A."/>
            <person name="Davydova E."/>
            <person name="Alghaithi H.S."/>
            <person name="Nair K.P."/>
            <person name="Dhamotharan K."/>
            <person name="Chandran L."/>
            <person name="G W."/>
            <person name="Daniel R."/>
        </authorList>
    </citation>
    <scope>NUCLEOTIDE SEQUENCE [LARGE SCALE GENOMIC DNA]</scope>
    <source>
        <strain evidence="2 3">W6</strain>
    </source>
</reference>
<proteinExistence type="predicted"/>
<dbReference type="GO" id="GO:0016787">
    <property type="term" value="F:hydrolase activity"/>
    <property type="evidence" value="ECO:0007669"/>
    <property type="project" value="InterPro"/>
</dbReference>
<gene>
    <name evidence="2" type="ORF">CLIT_10c04010</name>
</gene>